<feature type="domain" description="Radical SAM core" evidence="6">
    <location>
        <begin position="21"/>
        <end position="249"/>
    </location>
</feature>
<dbReference type="SFLD" id="SFLDG01082">
    <property type="entry name" value="B12-binding_domain_containing"/>
    <property type="match status" value="1"/>
</dbReference>
<dbReference type="InterPro" id="IPR023404">
    <property type="entry name" value="rSAM_horseshoe"/>
</dbReference>
<evidence type="ECO:0000256" key="3">
    <source>
        <dbReference type="ARBA" id="ARBA00022723"/>
    </source>
</evidence>
<evidence type="ECO:0000259" key="6">
    <source>
        <dbReference type="PROSITE" id="PS51918"/>
    </source>
</evidence>
<dbReference type="SMART" id="SM00729">
    <property type="entry name" value="Elp3"/>
    <property type="match status" value="1"/>
</dbReference>
<protein>
    <submittedName>
        <fullName evidence="7">Radical SAM protein</fullName>
    </submittedName>
</protein>
<dbReference type="Pfam" id="PF04055">
    <property type="entry name" value="Radical_SAM"/>
    <property type="match status" value="1"/>
</dbReference>
<keyword evidence="3" id="KW-0479">Metal-binding</keyword>
<proteinExistence type="predicted"/>
<evidence type="ECO:0000313" key="7">
    <source>
        <dbReference type="EMBL" id="QZN99100.1"/>
    </source>
</evidence>
<keyword evidence="2" id="KW-0949">S-adenosyl-L-methionine</keyword>
<dbReference type="RefSeq" id="WP_261402135.1">
    <property type="nucleotide sequence ID" value="NZ_CP081869.1"/>
</dbReference>
<evidence type="ECO:0000256" key="2">
    <source>
        <dbReference type="ARBA" id="ARBA00022691"/>
    </source>
</evidence>
<dbReference type="CDD" id="cd01335">
    <property type="entry name" value="Radical_SAM"/>
    <property type="match status" value="1"/>
</dbReference>
<dbReference type="InterPro" id="IPR006638">
    <property type="entry name" value="Elp3/MiaA/NifB-like_rSAM"/>
</dbReference>
<dbReference type="GO" id="GO:0046872">
    <property type="term" value="F:metal ion binding"/>
    <property type="evidence" value="ECO:0007669"/>
    <property type="project" value="UniProtKB-KW"/>
</dbReference>
<keyword evidence="8" id="KW-1185">Reference proteome</keyword>
<dbReference type="KEGG" id="cmet:K6K41_19955"/>
<dbReference type="PANTHER" id="PTHR43409">
    <property type="entry name" value="ANAEROBIC MAGNESIUM-PROTOPORPHYRIN IX MONOMETHYL ESTER CYCLASE-RELATED"/>
    <property type="match status" value="1"/>
</dbReference>
<organism evidence="7 8">
    <name type="scientific">Chenggangzhangella methanolivorans</name>
    <dbReference type="NCBI Taxonomy" id="1437009"/>
    <lineage>
        <taxon>Bacteria</taxon>
        <taxon>Pseudomonadati</taxon>
        <taxon>Pseudomonadota</taxon>
        <taxon>Alphaproteobacteria</taxon>
        <taxon>Hyphomicrobiales</taxon>
        <taxon>Methylopilaceae</taxon>
        <taxon>Chenggangzhangella</taxon>
    </lineage>
</organism>
<accession>A0A9E6ULL8</accession>
<dbReference type="InterPro" id="IPR007197">
    <property type="entry name" value="rSAM"/>
</dbReference>
<dbReference type="Gene3D" id="3.80.30.20">
    <property type="entry name" value="tm_1862 like domain"/>
    <property type="match status" value="1"/>
</dbReference>
<dbReference type="EMBL" id="CP081869">
    <property type="protein sequence ID" value="QZN99100.1"/>
    <property type="molecule type" value="Genomic_DNA"/>
</dbReference>
<dbReference type="AlphaFoldDB" id="A0A9E6ULL8"/>
<evidence type="ECO:0000256" key="5">
    <source>
        <dbReference type="ARBA" id="ARBA00023014"/>
    </source>
</evidence>
<sequence length="453" mass="50468">MDELLQPALHLVAPLSEYFFHSRQPTILVDSGRGCAFSCEFCQTTLLNGTKVRYRGVPSLVAELADYRQKYGPYEAYFVHDLFTARRDFVESLCDALIEVDLGITWQCRCRLDQVDRPLLEKMARAGCRMLLYGVESGSPETLARMNKRAKVSHPKAIVERVGWTVEAGIFPSLSMVVGTPEETLGDLDATMALAHAFVRLGSVNAFIQLMSPLPGTALAARVEHRFAYHGSNAPTAFSQGIEFLSGQRLAEDEMLIQEHPDIFQSFQAVVPDHGDLDLCIDISLTYCKLLEIYQRSFGRLAELAGLTHLGLFRAWRDGWLTVCRAGNLAGQRDHDIWNAFERFIEDFGREELQSDGPLGEAYRFEKVLRLVSEGPPIQSGAGTTVKPARLQLADGARLFESRETIEGFSPAQAALIFATPDRLHVLPLGRRAGSRPCDFRRTNLGRSFGQVP</sequence>
<dbReference type="PROSITE" id="PS51918">
    <property type="entry name" value="RADICAL_SAM"/>
    <property type="match status" value="1"/>
</dbReference>
<dbReference type="Proteomes" id="UP000825701">
    <property type="component" value="Chromosome"/>
</dbReference>
<dbReference type="SFLD" id="SFLDS00029">
    <property type="entry name" value="Radical_SAM"/>
    <property type="match status" value="1"/>
</dbReference>
<dbReference type="SUPFAM" id="SSF102114">
    <property type="entry name" value="Radical SAM enzymes"/>
    <property type="match status" value="1"/>
</dbReference>
<evidence type="ECO:0000256" key="1">
    <source>
        <dbReference type="ARBA" id="ARBA00001966"/>
    </source>
</evidence>
<keyword evidence="4" id="KW-0408">Iron</keyword>
<evidence type="ECO:0000313" key="8">
    <source>
        <dbReference type="Proteomes" id="UP000825701"/>
    </source>
</evidence>
<gene>
    <name evidence="7" type="ORF">K6K41_19955</name>
</gene>
<reference evidence="7" key="1">
    <citation type="submission" date="2021-08" db="EMBL/GenBank/DDBJ databases">
        <authorList>
            <person name="Zhang H."/>
            <person name="Xu M."/>
            <person name="Yu Z."/>
            <person name="Yang L."/>
            <person name="Cai Y."/>
        </authorList>
    </citation>
    <scope>NUCLEOTIDE SEQUENCE</scope>
    <source>
        <strain evidence="7">CHL1</strain>
    </source>
</reference>
<dbReference type="InterPro" id="IPR051198">
    <property type="entry name" value="BchE-like"/>
</dbReference>
<keyword evidence="5" id="KW-0411">Iron-sulfur</keyword>
<name>A0A9E6ULL8_9HYPH</name>
<dbReference type="GO" id="GO:0005829">
    <property type="term" value="C:cytosol"/>
    <property type="evidence" value="ECO:0007669"/>
    <property type="project" value="TreeGrafter"/>
</dbReference>
<evidence type="ECO:0000256" key="4">
    <source>
        <dbReference type="ARBA" id="ARBA00023004"/>
    </source>
</evidence>
<dbReference type="PANTHER" id="PTHR43409:SF7">
    <property type="entry name" value="BLL1977 PROTEIN"/>
    <property type="match status" value="1"/>
</dbReference>
<dbReference type="InterPro" id="IPR058240">
    <property type="entry name" value="rSAM_sf"/>
</dbReference>
<dbReference type="GO" id="GO:0003824">
    <property type="term" value="F:catalytic activity"/>
    <property type="evidence" value="ECO:0007669"/>
    <property type="project" value="InterPro"/>
</dbReference>
<dbReference type="GO" id="GO:0051536">
    <property type="term" value="F:iron-sulfur cluster binding"/>
    <property type="evidence" value="ECO:0007669"/>
    <property type="project" value="UniProtKB-KW"/>
</dbReference>
<comment type="cofactor">
    <cofactor evidence="1">
        <name>[4Fe-4S] cluster</name>
        <dbReference type="ChEBI" id="CHEBI:49883"/>
    </cofactor>
</comment>